<dbReference type="PANTHER" id="PTHR14418:SF5">
    <property type="entry name" value="CONDENSIN COMPLEX SUBUNIT 3"/>
    <property type="match status" value="1"/>
</dbReference>
<dbReference type="Proteomes" id="UP001203297">
    <property type="component" value="Unassembled WGS sequence"/>
</dbReference>
<feature type="compositionally biased region" description="Basic and acidic residues" evidence="8">
    <location>
        <begin position="562"/>
        <end position="578"/>
    </location>
</feature>
<evidence type="ECO:0000256" key="7">
    <source>
        <dbReference type="ARBA" id="ARBA00023306"/>
    </source>
</evidence>
<comment type="subcellular location">
    <subcellularLocation>
        <location evidence="1">Chromosome</location>
    </subcellularLocation>
</comment>
<keyword evidence="5" id="KW-0498">Mitosis</keyword>
<feature type="compositionally biased region" description="Acidic residues" evidence="8">
    <location>
        <begin position="940"/>
        <end position="949"/>
    </location>
</feature>
<keyword evidence="12" id="KW-1185">Reference proteome</keyword>
<protein>
    <submittedName>
        <fullName evidence="11">Nuclear condensing complex subunit</fullName>
    </submittedName>
</protein>
<evidence type="ECO:0000256" key="1">
    <source>
        <dbReference type="ARBA" id="ARBA00004286"/>
    </source>
</evidence>
<feature type="compositionally biased region" description="Basic residues" evidence="8">
    <location>
        <begin position="984"/>
        <end position="995"/>
    </location>
</feature>
<dbReference type="InterPro" id="IPR011989">
    <property type="entry name" value="ARM-like"/>
</dbReference>
<dbReference type="InterPro" id="IPR027165">
    <property type="entry name" value="CND3"/>
</dbReference>
<dbReference type="PANTHER" id="PTHR14418">
    <property type="entry name" value="CONDENSIN COMPLEX SUBUNIT 3-RELATED"/>
    <property type="match status" value="1"/>
</dbReference>
<dbReference type="GO" id="GO:0007076">
    <property type="term" value="P:mitotic chromosome condensation"/>
    <property type="evidence" value="ECO:0007669"/>
    <property type="project" value="InterPro"/>
</dbReference>
<keyword evidence="3" id="KW-0158">Chromosome</keyword>
<evidence type="ECO:0000256" key="5">
    <source>
        <dbReference type="ARBA" id="ARBA00022776"/>
    </source>
</evidence>
<dbReference type="InterPro" id="IPR025977">
    <property type="entry name" value="Cnd3_C"/>
</dbReference>
<evidence type="ECO:0000256" key="4">
    <source>
        <dbReference type="ARBA" id="ARBA00022618"/>
    </source>
</evidence>
<keyword evidence="7" id="KW-0131">Cell cycle</keyword>
<dbReference type="InterPro" id="IPR016024">
    <property type="entry name" value="ARM-type_fold"/>
</dbReference>
<dbReference type="GO" id="GO:0000796">
    <property type="term" value="C:condensin complex"/>
    <property type="evidence" value="ECO:0007669"/>
    <property type="project" value="InterPro"/>
</dbReference>
<dbReference type="EMBL" id="WTXG01000073">
    <property type="protein sequence ID" value="KAI0294504.1"/>
    <property type="molecule type" value="Genomic_DNA"/>
</dbReference>
<organism evidence="11 12">
    <name type="scientific">Multifurca ochricompacta</name>
    <dbReference type="NCBI Taxonomy" id="376703"/>
    <lineage>
        <taxon>Eukaryota</taxon>
        <taxon>Fungi</taxon>
        <taxon>Dikarya</taxon>
        <taxon>Basidiomycota</taxon>
        <taxon>Agaricomycotina</taxon>
        <taxon>Agaricomycetes</taxon>
        <taxon>Russulales</taxon>
        <taxon>Russulaceae</taxon>
        <taxon>Multifurca</taxon>
    </lineage>
</organism>
<comment type="similarity">
    <text evidence="2">Belongs to the CND3 (condensin subunit 3) family.</text>
</comment>
<feature type="compositionally biased region" description="Basic residues" evidence="8">
    <location>
        <begin position="952"/>
        <end position="961"/>
    </location>
</feature>
<reference evidence="11" key="1">
    <citation type="journal article" date="2022" name="New Phytol.">
        <title>Evolutionary transition to the ectomycorrhizal habit in the genomes of a hyperdiverse lineage of mushroom-forming fungi.</title>
        <authorList>
            <person name="Looney B."/>
            <person name="Miyauchi S."/>
            <person name="Morin E."/>
            <person name="Drula E."/>
            <person name="Courty P.E."/>
            <person name="Kohler A."/>
            <person name="Kuo A."/>
            <person name="LaButti K."/>
            <person name="Pangilinan J."/>
            <person name="Lipzen A."/>
            <person name="Riley R."/>
            <person name="Andreopoulos W."/>
            <person name="He G."/>
            <person name="Johnson J."/>
            <person name="Nolan M."/>
            <person name="Tritt A."/>
            <person name="Barry K.W."/>
            <person name="Grigoriev I.V."/>
            <person name="Nagy L.G."/>
            <person name="Hibbett D."/>
            <person name="Henrissat B."/>
            <person name="Matheny P.B."/>
            <person name="Labbe J."/>
            <person name="Martin F.M."/>
        </authorList>
    </citation>
    <scope>NUCLEOTIDE SEQUENCE</scope>
    <source>
        <strain evidence="11">BPL690</strain>
    </source>
</reference>
<dbReference type="AlphaFoldDB" id="A0AAD4QLB5"/>
<feature type="domain" description="Nuclear condensin complex subunit 3 C-terminal" evidence="9">
    <location>
        <begin position="586"/>
        <end position="862"/>
    </location>
</feature>
<name>A0AAD4QLB5_9AGAM</name>
<dbReference type="GO" id="GO:0000793">
    <property type="term" value="C:condensed chromosome"/>
    <property type="evidence" value="ECO:0007669"/>
    <property type="project" value="TreeGrafter"/>
</dbReference>
<evidence type="ECO:0000313" key="12">
    <source>
        <dbReference type="Proteomes" id="UP001203297"/>
    </source>
</evidence>
<evidence type="ECO:0000256" key="8">
    <source>
        <dbReference type="SAM" id="MobiDB-lite"/>
    </source>
</evidence>
<keyword evidence="4" id="KW-0132">Cell division</keyword>
<feature type="region of interest" description="Disordered" evidence="8">
    <location>
        <begin position="940"/>
        <end position="1026"/>
    </location>
</feature>
<sequence>MRVTTELRLGSNQMPARTRTAASILETLSSAIPKAFEQAQNSSANHQKNFIALHKIHVEAAAKIETLRGGDGVKLVGERAFEDCFINMVNRVIVVKKGTSVADRAVKFVAGYIKFLNAKTSEGKEKQEDGVGDDEETTATRFTYRLLKHFLKGFVAKDKNVRYRVACFVAEVISHLGELDEDIYNTLRMALMERIRDREPFIRVQAIAALAKICGSEDPDDLGDDEQTATEVLEDILAHDPSADVRRAALLNIPVTTQTLPIVLARTRDIDTTVRRLVYGSVLLAHTELSDGAMPGAAHPRALTIAQRELIVRNGLGDREPAVRMAAGKLVGAWVDAVSVVSSKGAILEDLLAFLGTFDLRESSVVEDALLSVFVTRVDVFDALEFDEEFWRGLTPEKAFLVRVFVDHCVLTKENARLEKVLPVVTAHAFRIQEAYNSLLDALATAEETDGDDEVADEREFVLAELLRLALNLDYADEIGRRRLEQFVRHMIAQEALPSGLVTRCLDVLRTLSSSERDLIRVVVEVVHELRDANDDDEVINELMNDDADTTIDGPTTAVPRPPREPKSLAEMTPGERERADAMDVRCLDLCIGMLERVNGTFEENSTLEGILGELILPAVKRKELMLREKGLVCLGLCCLIARRMALNSFQLFLSQVQTAPEVLKLRVLQVVFDVLMVHEGDFLANASVGGGRVIEFLLQVLGNEDSDKVQALICTGFAKLMLSGMISDERVLSTLVLIYLSPDAAENQELRQCLSYFFPAYSYSSSVHQRLMQQIFLLAFGQLSKGYRELQDEQEMVSPAQVCAMFVDWTDPQKVIETKGQIVDQMIHMDMAASIIRALFNKDVPRSDEKVLCQALCKLYLPPEIDDDDKIRTLKLLVHNLRTRRPPRDASALAALVKFDGALTKRFVKQLEDFNEAEYRQLESLQKLFEFLDDIVPLGEDEDDEDEMPTTRKRGARKRRSESVTTDATSTGDEEAHTPPRGKSGKARSKRRRRSPSDDEDEDKTVEGSPPASALPTRSMPHRAA</sequence>
<accession>A0AAD4QLB5</accession>
<comment type="caution">
    <text evidence="11">The sequence shown here is derived from an EMBL/GenBank/DDBJ whole genome shotgun (WGS) entry which is preliminary data.</text>
</comment>
<dbReference type="Gene3D" id="1.25.10.10">
    <property type="entry name" value="Leucine-rich Repeat Variant"/>
    <property type="match status" value="1"/>
</dbReference>
<dbReference type="SUPFAM" id="SSF48371">
    <property type="entry name" value="ARM repeat"/>
    <property type="match status" value="1"/>
</dbReference>
<gene>
    <name evidence="11" type="ORF">B0F90DRAFT_1747013</name>
    <name evidence="10" type="ORF">B0F90DRAFT_1757000</name>
</gene>
<dbReference type="EMBL" id="WTXG01000050">
    <property type="protein sequence ID" value="KAI0296284.1"/>
    <property type="molecule type" value="Genomic_DNA"/>
</dbReference>
<dbReference type="GO" id="GO:0051301">
    <property type="term" value="P:cell division"/>
    <property type="evidence" value="ECO:0007669"/>
    <property type="project" value="UniProtKB-KW"/>
</dbReference>
<evidence type="ECO:0000256" key="2">
    <source>
        <dbReference type="ARBA" id="ARBA00006533"/>
    </source>
</evidence>
<evidence type="ECO:0000256" key="3">
    <source>
        <dbReference type="ARBA" id="ARBA00022454"/>
    </source>
</evidence>
<keyword evidence="6" id="KW-0226">DNA condensation</keyword>
<evidence type="ECO:0000256" key="6">
    <source>
        <dbReference type="ARBA" id="ARBA00023067"/>
    </source>
</evidence>
<evidence type="ECO:0000259" key="9">
    <source>
        <dbReference type="Pfam" id="PF12719"/>
    </source>
</evidence>
<feature type="region of interest" description="Disordered" evidence="8">
    <location>
        <begin position="547"/>
        <end position="578"/>
    </location>
</feature>
<proteinExistence type="inferred from homology"/>
<evidence type="ECO:0000313" key="10">
    <source>
        <dbReference type="EMBL" id="KAI0294504.1"/>
    </source>
</evidence>
<dbReference type="Pfam" id="PF13646">
    <property type="entry name" value="HEAT_2"/>
    <property type="match status" value="1"/>
</dbReference>
<dbReference type="Pfam" id="PF12719">
    <property type="entry name" value="Cnd3"/>
    <property type="match status" value="1"/>
</dbReference>
<evidence type="ECO:0000313" key="11">
    <source>
        <dbReference type="EMBL" id="KAI0296284.1"/>
    </source>
</evidence>